<protein>
    <submittedName>
        <fullName evidence="1">Uncharacterized protein</fullName>
    </submittedName>
</protein>
<accession>A0A0L8G8Z2</accession>
<name>A0A0L8G8Z2_OCTBM</name>
<gene>
    <name evidence="1" type="ORF">OCBIM_22037796mg</name>
</gene>
<dbReference type="AlphaFoldDB" id="A0A0L8G8Z2"/>
<dbReference type="EMBL" id="KQ423136">
    <property type="protein sequence ID" value="KOF73511.1"/>
    <property type="molecule type" value="Genomic_DNA"/>
</dbReference>
<evidence type="ECO:0000313" key="1">
    <source>
        <dbReference type="EMBL" id="KOF73511.1"/>
    </source>
</evidence>
<sequence length="56" mass="6566">MYTCASPTVKQSFKVNMHAKWNKQLINGDKELIKAGNFKHPDLKTVCQWLKYRVNL</sequence>
<reference evidence="1" key="1">
    <citation type="submission" date="2015-07" db="EMBL/GenBank/DDBJ databases">
        <title>MeaNS - Measles Nucleotide Surveillance Program.</title>
        <authorList>
            <person name="Tran T."/>
            <person name="Druce J."/>
        </authorList>
    </citation>
    <scope>NUCLEOTIDE SEQUENCE</scope>
    <source>
        <strain evidence="1">UCB-OBI-ISO-001</strain>
        <tissue evidence="1">Gonad</tissue>
    </source>
</reference>
<proteinExistence type="predicted"/>
<organism evidence="1">
    <name type="scientific">Octopus bimaculoides</name>
    <name type="common">California two-spotted octopus</name>
    <dbReference type="NCBI Taxonomy" id="37653"/>
    <lineage>
        <taxon>Eukaryota</taxon>
        <taxon>Metazoa</taxon>
        <taxon>Spiralia</taxon>
        <taxon>Lophotrochozoa</taxon>
        <taxon>Mollusca</taxon>
        <taxon>Cephalopoda</taxon>
        <taxon>Coleoidea</taxon>
        <taxon>Octopodiformes</taxon>
        <taxon>Octopoda</taxon>
        <taxon>Incirrata</taxon>
        <taxon>Octopodidae</taxon>
        <taxon>Octopus</taxon>
    </lineage>
</organism>